<evidence type="ECO:0000313" key="2">
    <source>
        <dbReference type="EMBL" id="NLF53140.1"/>
    </source>
</evidence>
<gene>
    <name evidence="2" type="ORF">GX576_01800</name>
</gene>
<reference evidence="2 3" key="1">
    <citation type="journal article" date="2020" name="Biotechnol. Biofuels">
        <title>New insights from the biogas microbiome by comprehensive genome-resolved metagenomics of nearly 1600 species originating from multiple anaerobic digesters.</title>
        <authorList>
            <person name="Campanaro S."/>
            <person name="Treu L."/>
            <person name="Rodriguez-R L.M."/>
            <person name="Kovalovszki A."/>
            <person name="Ziels R.M."/>
            <person name="Maus I."/>
            <person name="Zhu X."/>
            <person name="Kougias P.G."/>
            <person name="Basile A."/>
            <person name="Luo G."/>
            <person name="Schluter A."/>
            <person name="Konstantinidis K.T."/>
            <person name="Angelidaki I."/>
        </authorList>
    </citation>
    <scope>NUCLEOTIDE SEQUENCE [LARGE SCALE GENOMIC DNA]</scope>
    <source>
        <strain evidence="2">AS06rmzACSIP_256</strain>
    </source>
</reference>
<feature type="non-terminal residue" evidence="2">
    <location>
        <position position="1"/>
    </location>
</feature>
<sequence>GEGLELRFAVKLRVQNPNDSAIVYDGVAVELDVNDLSFASGVSDQRGSVPRFGETVLTVPVSVSALAAVRQALGLAENADLEDLPYVLRGKLAGGLFGTVRFSDEGRLSLAAPRSGKR</sequence>
<feature type="domain" description="Water stress and hypersensitive response" evidence="1">
    <location>
        <begin position="1"/>
        <end position="111"/>
    </location>
</feature>
<dbReference type="Pfam" id="PF03168">
    <property type="entry name" value="LEA_2"/>
    <property type="match status" value="1"/>
</dbReference>
<dbReference type="EMBL" id="JAAYYV010000048">
    <property type="protein sequence ID" value="NLF53140.1"/>
    <property type="molecule type" value="Genomic_DNA"/>
</dbReference>
<organism evidence="2 3">
    <name type="scientific">Thauera phenolivorans</name>
    <dbReference type="NCBI Taxonomy" id="1792543"/>
    <lineage>
        <taxon>Bacteria</taxon>
        <taxon>Pseudomonadati</taxon>
        <taxon>Pseudomonadota</taxon>
        <taxon>Betaproteobacteria</taxon>
        <taxon>Rhodocyclales</taxon>
        <taxon>Zoogloeaceae</taxon>
        <taxon>Thauera</taxon>
    </lineage>
</organism>
<accession>A0A7X7R6J7</accession>
<dbReference type="InterPro" id="IPR013990">
    <property type="entry name" value="WHy-dom"/>
</dbReference>
<proteinExistence type="predicted"/>
<evidence type="ECO:0000259" key="1">
    <source>
        <dbReference type="SMART" id="SM00769"/>
    </source>
</evidence>
<dbReference type="SUPFAM" id="SSF117070">
    <property type="entry name" value="LEA14-like"/>
    <property type="match status" value="1"/>
</dbReference>
<dbReference type="AlphaFoldDB" id="A0A7X7R6J7"/>
<dbReference type="Gene3D" id="2.60.40.1820">
    <property type="match status" value="1"/>
</dbReference>
<comment type="caution">
    <text evidence="2">The sequence shown here is derived from an EMBL/GenBank/DDBJ whole genome shotgun (WGS) entry which is preliminary data.</text>
</comment>
<dbReference type="GO" id="GO:0009269">
    <property type="term" value="P:response to desiccation"/>
    <property type="evidence" value="ECO:0007669"/>
    <property type="project" value="InterPro"/>
</dbReference>
<protein>
    <submittedName>
        <fullName evidence="2">Water stress/hypersensitive response domain-containing protein</fullName>
    </submittedName>
</protein>
<dbReference type="InterPro" id="IPR004864">
    <property type="entry name" value="LEA_2"/>
</dbReference>
<dbReference type="SMART" id="SM00769">
    <property type="entry name" value="WHy"/>
    <property type="match status" value="1"/>
</dbReference>
<evidence type="ECO:0000313" key="3">
    <source>
        <dbReference type="Proteomes" id="UP000536534"/>
    </source>
</evidence>
<dbReference type="Proteomes" id="UP000536534">
    <property type="component" value="Unassembled WGS sequence"/>
</dbReference>
<name>A0A7X7R6J7_9RHOO</name>